<reference evidence="1 2" key="1">
    <citation type="journal article" date="2017" name="BMC Genomics">
        <title>Chromosome level assembly and secondary metabolite potential of the parasitic fungus Cordyceps militaris.</title>
        <authorList>
            <person name="Kramer G.J."/>
            <person name="Nodwell J.R."/>
        </authorList>
    </citation>
    <scope>NUCLEOTIDE SEQUENCE [LARGE SCALE GENOMIC DNA]</scope>
    <source>
        <strain evidence="1 2">ATCC 34164</strain>
    </source>
</reference>
<dbReference type="Proteomes" id="UP000323067">
    <property type="component" value="Chromosome iii"/>
</dbReference>
<proteinExistence type="predicted"/>
<evidence type="ECO:0000313" key="1">
    <source>
        <dbReference type="EMBL" id="ATY66215.1"/>
    </source>
</evidence>
<dbReference type="AlphaFoldDB" id="A0A2H4SSX4"/>
<protein>
    <submittedName>
        <fullName evidence="1">Uncharacterized protein</fullName>
    </submittedName>
</protein>
<organism evidence="1 2">
    <name type="scientific">Cordyceps militaris</name>
    <name type="common">Caterpillar fungus</name>
    <name type="synonym">Clavaria militaris</name>
    <dbReference type="NCBI Taxonomy" id="73501"/>
    <lineage>
        <taxon>Eukaryota</taxon>
        <taxon>Fungi</taxon>
        <taxon>Dikarya</taxon>
        <taxon>Ascomycota</taxon>
        <taxon>Pezizomycotina</taxon>
        <taxon>Sordariomycetes</taxon>
        <taxon>Hypocreomycetidae</taxon>
        <taxon>Hypocreales</taxon>
        <taxon>Cordycipitaceae</taxon>
        <taxon>Cordyceps</taxon>
    </lineage>
</organism>
<accession>A0A2H4SSX4</accession>
<gene>
    <name evidence="1" type="ORF">A9K55_001561</name>
</gene>
<evidence type="ECO:0000313" key="2">
    <source>
        <dbReference type="Proteomes" id="UP000323067"/>
    </source>
</evidence>
<sequence>MAGLIFRYDGNGWLMSNVSRSCCMSCALHRGEQKPSIDQPGKPHSSAPEREAKTACIFVPKFVRLIPLGSGRRNPPWTACRAKAVARRSLGHVKYVHVNSDQQGIPDLYQEAQAPAGSVPASPVTTPVRFSQVIQLVQVHIPTMCRLSNTGCRVEELYASDMYCSYHAASAPGQFSGDMSGSVVFLPPNVQLKEHRGTRTRQSYIVYYIRT</sequence>
<dbReference type="VEuPathDB" id="FungiDB:A9K55_001561"/>
<dbReference type="VEuPathDB" id="FungiDB:CCM_00571"/>
<name>A0A2H4SSX4_CORMI</name>
<dbReference type="EMBL" id="CP023326">
    <property type="protein sequence ID" value="ATY66215.1"/>
    <property type="molecule type" value="Genomic_DNA"/>
</dbReference>